<protein>
    <submittedName>
        <fullName evidence="2">Uncharacterized protein</fullName>
    </submittedName>
</protein>
<organism evidence="2 3">
    <name type="scientific">Endozoicomonas numazuensis</name>
    <dbReference type="NCBI Taxonomy" id="1137799"/>
    <lineage>
        <taxon>Bacteria</taxon>
        <taxon>Pseudomonadati</taxon>
        <taxon>Pseudomonadota</taxon>
        <taxon>Gammaproteobacteria</taxon>
        <taxon>Oceanospirillales</taxon>
        <taxon>Endozoicomonadaceae</taxon>
        <taxon>Endozoicomonas</taxon>
    </lineage>
</organism>
<dbReference type="EMBL" id="JOKH01000005">
    <property type="protein sequence ID" value="KEQ16540.1"/>
    <property type="molecule type" value="Genomic_DNA"/>
</dbReference>
<evidence type="ECO:0000256" key="1">
    <source>
        <dbReference type="SAM" id="Coils"/>
    </source>
</evidence>
<gene>
    <name evidence="2" type="ORF">GZ78_22115</name>
</gene>
<sequence>MTCLTLLLTCSGQFANASEQQPPDFKKIEHTLLDYLIEESLVEEKAPWLEEFRAITSKGSVGQPLLSDLEDLVHSYSARSDIFETIAPLYLMLLSPADLFRGIDFFSQLKELAAPVPDSIFAYLNTLFQEEAWLLRTLDQYLVQEVADFPEEQALQWFHEKLLEQRQVLYEGITTLEQTSHSENKGALRHFLVALLMIRQPFLRWPAADRYLSDQQTISPDHLRTLTLYRSLLRLRFAPHEKGANHETDRNFLGMKLFASAGEMPTLQDEVDRFLERLESIEQKQASWKEHYEAIKDQQQHVLEQCEEQSKLHDELDQRCKEVIRVNNQQINTCNDEYDRNHAPGINECNQQNKKTAEINRIVSHRNKVKAERKNLMFDWWQRCSGWNYPCPNGRARICYPFDIPNHGCWQWAVTEQLWLDEHGGWKTEYNTWQSEVSYWSQVCDQRRNALSTWKSRCLGLESSASKQNAQCRDEKSVSQALLKDCQSRLSDLSKQKTELNEEKADLNKDYETYLQEKSDLRARIVTLQDELESIQPVEGHCRADDCLKLGFPQAEWDDFANVAGEVYLAMAGPGGKLKAASALLRKVIQTGGRKIFPHTADILNKNLGRNLPPREWGRALEKLKNWERLPPKHHGKIYDNGDYADDAGKILGNIDDFVR</sequence>
<dbReference type="STRING" id="1137799.GZ78_22115"/>
<keyword evidence="1" id="KW-0175">Coiled coil</keyword>
<evidence type="ECO:0000313" key="3">
    <source>
        <dbReference type="Proteomes" id="UP000028073"/>
    </source>
</evidence>
<keyword evidence="3" id="KW-1185">Reference proteome</keyword>
<dbReference type="Proteomes" id="UP000028073">
    <property type="component" value="Unassembled WGS sequence"/>
</dbReference>
<evidence type="ECO:0000313" key="2">
    <source>
        <dbReference type="EMBL" id="KEQ16540.1"/>
    </source>
</evidence>
<proteinExistence type="predicted"/>
<dbReference type="AlphaFoldDB" id="A0A081NDL7"/>
<feature type="coiled-coil region" evidence="1">
    <location>
        <begin position="483"/>
        <end position="531"/>
    </location>
</feature>
<feature type="coiled-coil region" evidence="1">
    <location>
        <begin position="264"/>
        <end position="309"/>
    </location>
</feature>
<name>A0A081NDL7_9GAMM</name>
<reference evidence="2 3" key="1">
    <citation type="submission" date="2014-06" db="EMBL/GenBank/DDBJ databases">
        <title>Whole Genome Sequences of Three Symbiotic Endozoicomonas Bacteria.</title>
        <authorList>
            <person name="Neave M.J."/>
            <person name="Apprill A."/>
            <person name="Voolstra C.R."/>
        </authorList>
    </citation>
    <scope>NUCLEOTIDE SEQUENCE [LARGE SCALE GENOMIC DNA]</scope>
    <source>
        <strain evidence="2 3">DSM 25634</strain>
    </source>
</reference>
<comment type="caution">
    <text evidence="2">The sequence shown here is derived from an EMBL/GenBank/DDBJ whole genome shotgun (WGS) entry which is preliminary data.</text>
</comment>
<accession>A0A081NDL7</accession>